<protein>
    <submittedName>
        <fullName evidence="1">Uncharacterized protein</fullName>
    </submittedName>
</protein>
<evidence type="ECO:0000313" key="2">
    <source>
        <dbReference type="Proteomes" id="UP000199424"/>
    </source>
</evidence>
<proteinExistence type="predicted"/>
<organism evidence="1 2">
    <name type="scientific">Pseudidiomarina maritima</name>
    <dbReference type="NCBI Taxonomy" id="519453"/>
    <lineage>
        <taxon>Bacteria</taxon>
        <taxon>Pseudomonadati</taxon>
        <taxon>Pseudomonadota</taxon>
        <taxon>Gammaproteobacteria</taxon>
        <taxon>Alteromonadales</taxon>
        <taxon>Idiomarinaceae</taxon>
        <taxon>Pseudidiomarina</taxon>
    </lineage>
</organism>
<dbReference type="Proteomes" id="UP000199424">
    <property type="component" value="Unassembled WGS sequence"/>
</dbReference>
<keyword evidence="2" id="KW-1185">Reference proteome</keyword>
<dbReference type="RefSeq" id="WP_092856171.1">
    <property type="nucleotide sequence ID" value="NZ_FOYU01000001.1"/>
</dbReference>
<sequence>MKKYLVIVPYGLHKGIVDSQIRDKFNFKKDVTIIEQQSESKFKFLRAFFINKHLKGKATVYTRSIFDFLLVWFLDKLPFNDFYIQFDFRGLPSEESYLRNKSVVRRYLIQVIESFVYRNADEIYCVSQNMKEYLKKVFHERPVIVEPCKIRADLLKNREVTNSRRSVLRFGYVGSMSVWQCFERVCCLYKSIESENTVLKVFTPDKAAAEKILYDYGVVNYECNSLPREVVISSLDEVDFGFILRDNNIVNTTASPLKFAEYISRGVIPIGTRYIGDYSQDFARLMYIVEDEEVKLDFNRLKDLLNARSYSALFDAASELTW</sequence>
<gene>
    <name evidence="1" type="ORF">SAMN04488070_1134</name>
</gene>
<name>A0A1I6GS57_9GAMM</name>
<accession>A0A1I6GS57</accession>
<reference evidence="2" key="1">
    <citation type="submission" date="2016-10" db="EMBL/GenBank/DDBJ databases">
        <authorList>
            <person name="Varghese N."/>
            <person name="Submissions S."/>
        </authorList>
    </citation>
    <scope>NUCLEOTIDE SEQUENCE [LARGE SCALE GENOMIC DNA]</scope>
    <source>
        <strain evidence="2">CGMCC 1.7285</strain>
    </source>
</reference>
<dbReference type="EMBL" id="FOYU01000001">
    <property type="protein sequence ID" value="SFR44897.1"/>
    <property type="molecule type" value="Genomic_DNA"/>
</dbReference>
<dbReference type="SUPFAM" id="SSF53756">
    <property type="entry name" value="UDP-Glycosyltransferase/glycogen phosphorylase"/>
    <property type="match status" value="1"/>
</dbReference>
<dbReference type="AlphaFoldDB" id="A0A1I6GS57"/>
<evidence type="ECO:0000313" key="1">
    <source>
        <dbReference type="EMBL" id="SFR44897.1"/>
    </source>
</evidence>